<dbReference type="WBParaSite" id="EVEC_0000535701-mRNA-1">
    <property type="protein sequence ID" value="EVEC_0000535701-mRNA-1"/>
    <property type="gene ID" value="EVEC_0000535701"/>
</dbReference>
<dbReference type="InterPro" id="IPR001650">
    <property type="entry name" value="Helicase_C-like"/>
</dbReference>
<evidence type="ECO:0000256" key="2">
    <source>
        <dbReference type="SAM" id="MobiDB-lite"/>
    </source>
</evidence>
<feature type="region of interest" description="Disordered" evidence="2">
    <location>
        <begin position="1550"/>
        <end position="1579"/>
    </location>
</feature>
<name>A0A0N4V573_ENTVE</name>
<dbReference type="Gene3D" id="1.25.10.10">
    <property type="entry name" value="Leucine-rich Repeat Variant"/>
    <property type="match status" value="1"/>
</dbReference>
<gene>
    <name evidence="4" type="ORF">EVEC_LOCUS4988</name>
</gene>
<sequence length="1630" mass="181988">MPPKETSDRATRLAALLASKNALIRREAADALGHFPFANPQIPKLLRVSLVETQLLPGGLSKDNAVNSIFSDYLHSTSWETRVAASEALQAVLKTTPTSSDEIIPSVLLFSSLDLFTTVRDFYPLLSCESELVTRVGSTSSYGEQRKLVDEQLEMQYAAGISSKSFITEEDFGPVTESMSEQKLRLDTSALSIKEEEAVDDYDSVVRSFCKDMIDDLANPKWEIRHGAALGLVVLLKFARASLTSSLIDVLSVRLFQTLALDTFIDFASGRSAVGPVRETVAECIASLIVAFPRGEFIDLILKHLKVLYSMDDATWAKMGFDYHSEARKHLWLQRQAAVLVLKYHLAGPLFYLKFNDFYGIISRSFEDPHDEAAVTALYCKKDLPEDISEQLSNVEEIVYRFIDSACSSSKQQFVDVDTVIVDLLALLLIWMDGNNLRNLPYSVLISLSHLLNPLHITRSLRIVNVFSTSFSRTLFKREEADTEFENCAMEVISSLYRLVLFAAPRGTDELIEASILCSYCIASQFLTLHRLPTALVETIGRWSACLLLDAKNAEIELVEYNVSKDGAPGKVESLCGEEVRAMNDMERIDALLTRKIQIARFLAPLVSAIYDFPSVIGGQSLCEALQLLVSPILTSALLMHRLGGSLLVHSWRVGKNTNPPVFVITLLQKMALSSEVFYDDEKFFFHYLDSAYKEFANYCRKKGVTDKEVFKIAEEGESLELNAEKLYAICSGRVKKDEDVNCLGLRYNSFKNVVATAKAVMTANITRVGALVVSALLLAYPRILLESSTLNPFIKPLLGLLRYEENVTVARHILNSLPVLFRMTSEKVPCPHAKMVKQIVACLTTCDNFFTSEYDTMTEILLSQIPHSASSPSSLVAESAIRALTDPFAAADLNTLLEFRKRESTKESAMFMIAYGIYCDETRHLGLAVPSSIHDFLSFLKESLISGNATMRYCSARCIVEIARLDGMLSEVLKEVVVPISDLLQSGVTSVASKCGLAELTFLLSELNLEVLGGLRILAPISLRQMSDNCEYVREAASISFRNYVPLMVLKTSTREERTMTANDLADKDVTDCSMVLLLGDPSKLPPLDLSEIHGLEKSFSLRRYQEEGIRWMSFIEQCGVNGILADDMGLGKTLQTLCLLAMKIRGKPSAKVLIVCPPTLVNHWVTEWSKYFPSLPPFHSVDEGVRERRWLAMGKDQFVTVASYNTFLMPGYLGSMKQFKGTFLKFINACRSVNATPKEIEEGQNALDRLHKSVLPFVMRRLKTDVLEDLPEKIVQDCVYEMTDVQRKLYAHIVEQCNVGQSGTVRASGLNALEVLSELRKCIVHPVLVNHKVSNGFCAGELQRTVEESGKLVALRELFRQCGIGVLENYEIEDCTVQDSEASHMDSHRALVFCQRLSTVQLIAEFIDLGQLGSNIRYSVLDGTVPVNQRHGVAENFNRDVGIDLLILTTSVGGEGLNLTGADVVIFVEHDWNPVKDLQAMDRAHRIGQKRTVNVYRLITKSSIEEKIMRFQKFKSDTANVLVGADNKSLQTMATEQIVELFALDGAEGPSEVSSRPVNKSKKKEGKGPFNVDDPESWDIEELWNHSQYDRYNVVNIAQSAEDINARELKRQYPNDSDLPANKQRRDV</sequence>
<dbReference type="Gene3D" id="3.40.50.300">
    <property type="entry name" value="P-loop containing nucleotide triphosphate hydrolases"/>
    <property type="match status" value="1"/>
</dbReference>
<dbReference type="Gene3D" id="3.40.50.10810">
    <property type="entry name" value="Tandem AAA-ATPase domain"/>
    <property type="match status" value="1"/>
</dbReference>
<keyword evidence="5" id="KW-1185">Reference proteome</keyword>
<dbReference type="InterPro" id="IPR011989">
    <property type="entry name" value="ARM-like"/>
</dbReference>
<feature type="domain" description="Helicase C-terminal" evidence="3">
    <location>
        <begin position="1373"/>
        <end position="1536"/>
    </location>
</feature>
<protein>
    <submittedName>
        <fullName evidence="6">Helicase C-terminal domain-containing protein</fullName>
    </submittedName>
</protein>
<dbReference type="InterPro" id="IPR000330">
    <property type="entry name" value="SNF2_N"/>
</dbReference>
<dbReference type="SUPFAM" id="SSF48371">
    <property type="entry name" value="ARM repeat"/>
    <property type="match status" value="1"/>
</dbReference>
<organism evidence="6">
    <name type="scientific">Enterobius vermicularis</name>
    <name type="common">Human pinworm</name>
    <dbReference type="NCBI Taxonomy" id="51028"/>
    <lineage>
        <taxon>Eukaryota</taxon>
        <taxon>Metazoa</taxon>
        <taxon>Ecdysozoa</taxon>
        <taxon>Nematoda</taxon>
        <taxon>Chromadorea</taxon>
        <taxon>Rhabditida</taxon>
        <taxon>Spirurina</taxon>
        <taxon>Oxyuridomorpha</taxon>
        <taxon>Oxyuroidea</taxon>
        <taxon>Oxyuridae</taxon>
        <taxon>Enterobius</taxon>
    </lineage>
</organism>
<dbReference type="InterPro" id="IPR014001">
    <property type="entry name" value="Helicase_ATP-bd"/>
</dbReference>
<dbReference type="STRING" id="51028.A0A0N4V573"/>
<dbReference type="SUPFAM" id="SSF52540">
    <property type="entry name" value="P-loop containing nucleoside triphosphate hydrolases"/>
    <property type="match status" value="2"/>
</dbReference>
<dbReference type="PROSITE" id="PS51194">
    <property type="entry name" value="HELICASE_CTER"/>
    <property type="match status" value="1"/>
</dbReference>
<dbReference type="InterPro" id="IPR049730">
    <property type="entry name" value="SNF2/RAD54-like_C"/>
</dbReference>
<dbReference type="GO" id="GO:0016887">
    <property type="term" value="F:ATP hydrolysis activity"/>
    <property type="evidence" value="ECO:0007669"/>
    <property type="project" value="InterPro"/>
</dbReference>
<reference evidence="4 5" key="2">
    <citation type="submission" date="2018-10" db="EMBL/GenBank/DDBJ databases">
        <authorList>
            <consortium name="Pathogen Informatics"/>
        </authorList>
    </citation>
    <scope>NUCLEOTIDE SEQUENCE [LARGE SCALE GENOMIC DNA]</scope>
</reference>
<dbReference type="InterPro" id="IPR044972">
    <property type="entry name" value="Mot1"/>
</dbReference>
<dbReference type="OrthoDB" id="10252227at2759"/>
<reference evidence="6" key="1">
    <citation type="submission" date="2017-02" db="UniProtKB">
        <authorList>
            <consortium name="WormBaseParasite"/>
        </authorList>
    </citation>
    <scope>IDENTIFICATION</scope>
</reference>
<proteinExistence type="predicted"/>
<keyword evidence="1" id="KW-0378">Hydrolase</keyword>
<dbReference type="InterPro" id="IPR038718">
    <property type="entry name" value="SNF2-like_sf"/>
</dbReference>
<evidence type="ECO:0000313" key="6">
    <source>
        <dbReference type="WBParaSite" id="EVEC_0000535701-mRNA-1"/>
    </source>
</evidence>
<dbReference type="CDD" id="cd18793">
    <property type="entry name" value="SF2_C_SNF"/>
    <property type="match status" value="1"/>
</dbReference>
<dbReference type="PANTHER" id="PTHR36498:SF1">
    <property type="entry name" value="TATA-BINDING PROTEIN-ASSOCIATED FACTOR 172"/>
    <property type="match status" value="1"/>
</dbReference>
<dbReference type="GO" id="GO:0005524">
    <property type="term" value="F:ATP binding"/>
    <property type="evidence" value="ECO:0007669"/>
    <property type="project" value="InterPro"/>
</dbReference>
<dbReference type="PANTHER" id="PTHR36498">
    <property type="entry name" value="TATA-BINDING PROTEIN-ASSOCIATED FACTOR 172"/>
    <property type="match status" value="1"/>
</dbReference>
<evidence type="ECO:0000259" key="3">
    <source>
        <dbReference type="PROSITE" id="PS51194"/>
    </source>
</evidence>
<evidence type="ECO:0000313" key="5">
    <source>
        <dbReference type="Proteomes" id="UP000274131"/>
    </source>
</evidence>
<dbReference type="SMART" id="SM00490">
    <property type="entry name" value="HELICc"/>
    <property type="match status" value="1"/>
</dbReference>
<dbReference type="Pfam" id="PF00176">
    <property type="entry name" value="SNF2-rel_dom"/>
    <property type="match status" value="2"/>
</dbReference>
<dbReference type="Proteomes" id="UP000274131">
    <property type="component" value="Unassembled WGS sequence"/>
</dbReference>
<dbReference type="GO" id="GO:0017025">
    <property type="term" value="F:TBP-class protein binding"/>
    <property type="evidence" value="ECO:0007669"/>
    <property type="project" value="InterPro"/>
</dbReference>
<dbReference type="InterPro" id="IPR016024">
    <property type="entry name" value="ARM-type_fold"/>
</dbReference>
<evidence type="ECO:0000313" key="4">
    <source>
        <dbReference type="EMBL" id="VDD90237.1"/>
    </source>
</evidence>
<feature type="region of interest" description="Disordered" evidence="2">
    <location>
        <begin position="1609"/>
        <end position="1630"/>
    </location>
</feature>
<dbReference type="Pfam" id="PF00271">
    <property type="entry name" value="Helicase_C"/>
    <property type="match status" value="1"/>
</dbReference>
<evidence type="ECO:0000256" key="1">
    <source>
        <dbReference type="ARBA" id="ARBA00022801"/>
    </source>
</evidence>
<dbReference type="SMART" id="SM00487">
    <property type="entry name" value="DEXDc"/>
    <property type="match status" value="1"/>
</dbReference>
<dbReference type="InterPro" id="IPR027417">
    <property type="entry name" value="P-loop_NTPase"/>
</dbReference>
<dbReference type="EMBL" id="UXUI01008019">
    <property type="protein sequence ID" value="VDD90237.1"/>
    <property type="molecule type" value="Genomic_DNA"/>
</dbReference>
<accession>A0A0N4V573</accession>
<dbReference type="GO" id="GO:0003677">
    <property type="term" value="F:DNA binding"/>
    <property type="evidence" value="ECO:0007669"/>
    <property type="project" value="InterPro"/>
</dbReference>